<reference evidence="2" key="1">
    <citation type="submission" date="2016-10" db="EMBL/GenBank/DDBJ databases">
        <authorList>
            <person name="Varghese N."/>
            <person name="Submissions S."/>
        </authorList>
    </citation>
    <scope>NUCLEOTIDE SEQUENCE [LARGE SCALE GENOMIC DNA]</scope>
    <source>
        <strain evidence="2">DSM 19326</strain>
    </source>
</reference>
<sequence>MFIVGWNYSSLFFVHSAKFHAQYIHLRIDVFMKIRIDEGKLKRLTKIKNTLDTIP</sequence>
<protein>
    <submittedName>
        <fullName evidence="1">Uncharacterized protein</fullName>
    </submittedName>
</protein>
<keyword evidence="2" id="KW-1185">Reference proteome</keyword>
<dbReference type="EMBL" id="FNWX01000002">
    <property type="protein sequence ID" value="SEH39881.1"/>
    <property type="molecule type" value="Genomic_DNA"/>
</dbReference>
<gene>
    <name evidence="1" type="ORF">SAMN05421793_102139</name>
</gene>
<organism evidence="1 2">
    <name type="scientific">Epilithonimonas hominis</name>
    <dbReference type="NCBI Taxonomy" id="420404"/>
    <lineage>
        <taxon>Bacteria</taxon>
        <taxon>Pseudomonadati</taxon>
        <taxon>Bacteroidota</taxon>
        <taxon>Flavobacteriia</taxon>
        <taxon>Flavobacteriales</taxon>
        <taxon>Weeksellaceae</taxon>
        <taxon>Chryseobacterium group</taxon>
        <taxon>Epilithonimonas</taxon>
    </lineage>
</organism>
<evidence type="ECO:0000313" key="1">
    <source>
        <dbReference type="EMBL" id="SEH39881.1"/>
    </source>
</evidence>
<dbReference type="Proteomes" id="UP000198555">
    <property type="component" value="Unassembled WGS sequence"/>
</dbReference>
<dbReference type="STRING" id="420404.SAMN05421793_102139"/>
<evidence type="ECO:0000313" key="2">
    <source>
        <dbReference type="Proteomes" id="UP000198555"/>
    </source>
</evidence>
<accession>A0A1H6I092</accession>
<name>A0A1H6I092_9FLAO</name>
<dbReference type="AlphaFoldDB" id="A0A1H6I092"/>
<proteinExistence type="predicted"/>